<reference evidence="4" key="1">
    <citation type="journal article" date="2014" name="Genome Announc.">
        <title>Draft genome sequence of the formaldehyde-resistant fungus Byssochlamys spectabilis No. 5 (anamorph Paecilomyces variotii No. 5) (NBRC109023).</title>
        <authorList>
            <person name="Oka T."/>
            <person name="Ekino K."/>
            <person name="Fukuda K."/>
            <person name="Nomura Y."/>
        </authorList>
    </citation>
    <scope>NUCLEOTIDE SEQUENCE [LARGE SCALE GENOMIC DNA]</scope>
    <source>
        <strain evidence="4">No. 5 / NBRC 109023</strain>
    </source>
</reference>
<evidence type="ECO:0000256" key="1">
    <source>
        <dbReference type="SAM" id="Coils"/>
    </source>
</evidence>
<evidence type="ECO:0000313" key="3">
    <source>
        <dbReference type="EMBL" id="GAD99949.1"/>
    </source>
</evidence>
<dbReference type="HOGENOM" id="CLU_092478_0_0_1"/>
<feature type="coiled-coil region" evidence="1">
    <location>
        <begin position="84"/>
        <end position="111"/>
    </location>
</feature>
<proteinExistence type="predicted"/>
<dbReference type="eggNOG" id="ENOG502T5MZ">
    <property type="taxonomic scope" value="Eukaryota"/>
</dbReference>
<dbReference type="OrthoDB" id="4368627at2759"/>
<comment type="caution">
    <text evidence="3">The sequence shown here is derived from an EMBL/GenBank/DDBJ whole genome shotgun (WGS) entry which is preliminary data.</text>
</comment>
<dbReference type="InParanoid" id="V5FPI9"/>
<dbReference type="AlphaFoldDB" id="V5FPI9"/>
<evidence type="ECO:0000313" key="4">
    <source>
        <dbReference type="Proteomes" id="UP000018001"/>
    </source>
</evidence>
<feature type="region of interest" description="Disordered" evidence="2">
    <location>
        <begin position="1"/>
        <end position="31"/>
    </location>
</feature>
<sequence length="263" mass="29154">MFKGPGRRPSGVQKHPWHRSKSPNPPQSKQSIEAVVVETIPRGHSALEEAKRALASAAALVTMRTINDRTVITNNGGGTLLEEIGELRAEIKESKAQIQELSDQVKHCQKLATSYEDVRERCFLTYLRDHVRGKREKYQKHIKLLNQGPVHGGNCVADSEVIKKHEPDGPYYFQKIYGVAPEVVTELNPDKHDCVIRVLNLVGGLRLNTLMMQHKESAWASYKTTEREMQSDGKFSVLGDATALGHPLGATGGYQSGPLLAEL</sequence>
<gene>
    <name evidence="3" type="ORF">PVAR5_8680</name>
</gene>
<organism evidence="3 4">
    <name type="scientific">Byssochlamys spectabilis (strain No. 5 / NBRC 109023)</name>
    <name type="common">Paecilomyces variotii</name>
    <dbReference type="NCBI Taxonomy" id="1356009"/>
    <lineage>
        <taxon>Eukaryota</taxon>
        <taxon>Fungi</taxon>
        <taxon>Dikarya</taxon>
        <taxon>Ascomycota</taxon>
        <taxon>Pezizomycotina</taxon>
        <taxon>Eurotiomycetes</taxon>
        <taxon>Eurotiomycetidae</taxon>
        <taxon>Eurotiales</taxon>
        <taxon>Thermoascaceae</taxon>
        <taxon>Paecilomyces</taxon>
    </lineage>
</organism>
<dbReference type="Proteomes" id="UP000018001">
    <property type="component" value="Unassembled WGS sequence"/>
</dbReference>
<keyword evidence="1" id="KW-0175">Coiled coil</keyword>
<accession>V5FPI9</accession>
<keyword evidence="4" id="KW-1185">Reference proteome</keyword>
<evidence type="ECO:0000256" key="2">
    <source>
        <dbReference type="SAM" id="MobiDB-lite"/>
    </source>
</evidence>
<name>V5FPI9_BYSSN</name>
<dbReference type="EMBL" id="BAUL01000339">
    <property type="protein sequence ID" value="GAD99949.1"/>
    <property type="molecule type" value="Genomic_DNA"/>
</dbReference>
<protein>
    <submittedName>
        <fullName evidence="3">Uncharacterized protein</fullName>
    </submittedName>
</protein>